<dbReference type="RefSeq" id="WP_338598524.1">
    <property type="nucleotide sequence ID" value="NZ_CP146016.1"/>
</dbReference>
<sequence>MCRMLAYYGKNKDYLRKMANCLVKASLNDPLINESHSDGWGIVAYNNNKIIYYRSSNPIFQDINTLNDVINSLDGELKVIIHARKASEKVLVSSFYSHPYLETTSTHLFFLAHNGSVDKYRLGETLGLDPSLMVDSELIARYIAIHGLKEVDRLREFTKSALNLLILEIDRKSKSSQIYFHNYYRKDIIVENEEYYKLYHNKGAVYSSSLAYTGCEKGEEVEFGKLMKLS</sequence>
<evidence type="ECO:0000313" key="3">
    <source>
        <dbReference type="EMBL" id="WWQ59393.1"/>
    </source>
</evidence>
<gene>
    <name evidence="3" type="ORF">V6M85_07745</name>
</gene>
<dbReference type="Pfam" id="PF13230">
    <property type="entry name" value="GATase_4"/>
    <property type="match status" value="1"/>
</dbReference>
<dbReference type="Gene3D" id="3.60.20.10">
    <property type="entry name" value="Glutamine Phosphoribosylpyrophosphate, subunit 1, domain 1"/>
    <property type="match status" value="1"/>
</dbReference>
<dbReference type="PROSITE" id="PS51278">
    <property type="entry name" value="GATASE_TYPE_2"/>
    <property type="match status" value="1"/>
</dbReference>
<evidence type="ECO:0000313" key="4">
    <source>
        <dbReference type="Proteomes" id="UP001432202"/>
    </source>
</evidence>
<dbReference type="AlphaFoldDB" id="A0AAX4KX55"/>
<feature type="domain" description="Glutamine amidotransferase type-2" evidence="2">
    <location>
        <begin position="2"/>
        <end position="230"/>
    </location>
</feature>
<dbReference type="SUPFAM" id="SSF56235">
    <property type="entry name" value="N-terminal nucleophile aminohydrolases (Ntn hydrolases)"/>
    <property type="match status" value="1"/>
</dbReference>
<accession>A0AAX4KX55</accession>
<dbReference type="Proteomes" id="UP001432202">
    <property type="component" value="Chromosome"/>
</dbReference>
<dbReference type="InterPro" id="IPR017932">
    <property type="entry name" value="GATase_2_dom"/>
</dbReference>
<dbReference type="GeneID" id="89336651"/>
<reference evidence="3 4" key="1">
    <citation type="submission" date="2024-02" db="EMBL/GenBank/DDBJ databases">
        <title>STSV induces naive adaptation in Sulfolobus.</title>
        <authorList>
            <person name="Xiang X."/>
            <person name="Song M."/>
        </authorList>
    </citation>
    <scope>NUCLEOTIDE SEQUENCE [LARGE SCALE GENOMIC DNA]</scope>
    <source>
        <strain evidence="3 4">RT2</strain>
    </source>
</reference>
<name>A0AAX4KX55_9CREN</name>
<evidence type="ECO:0000259" key="2">
    <source>
        <dbReference type="PROSITE" id="PS51278"/>
    </source>
</evidence>
<dbReference type="InterPro" id="IPR029055">
    <property type="entry name" value="Ntn_hydrolases_N"/>
</dbReference>
<proteinExistence type="predicted"/>
<protein>
    <submittedName>
        <fullName evidence="3">Class II glutamine amidotransferase</fullName>
    </submittedName>
</protein>
<dbReference type="PANTHER" id="PTHR42824:SF1">
    <property type="entry name" value="GLUTAMINE AMIDOTRANSFERASE YAFJ-RELATED"/>
    <property type="match status" value="1"/>
</dbReference>
<evidence type="ECO:0000256" key="1">
    <source>
        <dbReference type="ARBA" id="ARBA00022962"/>
    </source>
</evidence>
<dbReference type="PANTHER" id="PTHR42824">
    <property type="entry name" value="GLUTAMINE AMIDOTRANSFERASE"/>
    <property type="match status" value="1"/>
</dbReference>
<keyword evidence="4" id="KW-1185">Reference proteome</keyword>
<keyword evidence="1 3" id="KW-0315">Glutamine amidotransferase</keyword>
<dbReference type="EMBL" id="CP146016">
    <property type="protein sequence ID" value="WWQ59393.1"/>
    <property type="molecule type" value="Genomic_DNA"/>
</dbReference>
<organism evidence="3 4">
    <name type="scientific">Sulfolobus tengchongensis</name>
    <dbReference type="NCBI Taxonomy" id="207809"/>
    <lineage>
        <taxon>Archaea</taxon>
        <taxon>Thermoproteota</taxon>
        <taxon>Thermoprotei</taxon>
        <taxon>Sulfolobales</taxon>
        <taxon>Sulfolobaceae</taxon>
        <taxon>Sulfolobus</taxon>
    </lineage>
</organism>
<dbReference type="InterPro" id="IPR026869">
    <property type="entry name" value="EgtC-like"/>
</dbReference>